<gene>
    <name evidence="2" type="ORF">Alo02nite_92890</name>
    <name evidence="3" type="ORF">BJ964_009604</name>
</gene>
<proteinExistence type="predicted"/>
<accession>A0A7W7HRE9</accession>
<comment type="caution">
    <text evidence="3">The sequence shown here is derived from an EMBL/GenBank/DDBJ whole genome shotgun (WGS) entry which is preliminary data.</text>
</comment>
<reference evidence="2 5" key="2">
    <citation type="submission" date="2021-01" db="EMBL/GenBank/DDBJ databases">
        <title>Whole genome shotgun sequence of Actinoplanes lobatus NBRC 12513.</title>
        <authorList>
            <person name="Komaki H."/>
            <person name="Tamura T."/>
        </authorList>
    </citation>
    <scope>NUCLEOTIDE SEQUENCE [LARGE SCALE GENOMIC DNA]</scope>
    <source>
        <strain evidence="2 5">NBRC 12513</strain>
    </source>
</reference>
<dbReference type="Proteomes" id="UP000631312">
    <property type="component" value="Unassembled WGS sequence"/>
</dbReference>
<dbReference type="EMBL" id="JACHNC010000002">
    <property type="protein sequence ID" value="MBB4755333.1"/>
    <property type="molecule type" value="Genomic_DNA"/>
</dbReference>
<evidence type="ECO:0000313" key="4">
    <source>
        <dbReference type="Proteomes" id="UP000590511"/>
    </source>
</evidence>
<reference evidence="3 4" key="1">
    <citation type="submission" date="2020-08" db="EMBL/GenBank/DDBJ databases">
        <title>Sequencing the genomes of 1000 actinobacteria strains.</title>
        <authorList>
            <person name="Klenk H.-P."/>
        </authorList>
    </citation>
    <scope>NUCLEOTIDE SEQUENCE [LARGE SCALE GENOMIC DNA]</scope>
    <source>
        <strain evidence="3 4">DSM 43150</strain>
    </source>
</reference>
<sequence>MAAINENVIELIRALARGGVNDPDIADRMGLTPSRVRKVRKDNDIPAGEQRWLRGGESRG</sequence>
<organism evidence="3 4">
    <name type="scientific">Actinoplanes lobatus</name>
    <dbReference type="NCBI Taxonomy" id="113568"/>
    <lineage>
        <taxon>Bacteria</taxon>
        <taxon>Bacillati</taxon>
        <taxon>Actinomycetota</taxon>
        <taxon>Actinomycetes</taxon>
        <taxon>Micromonosporales</taxon>
        <taxon>Micromonosporaceae</taxon>
        <taxon>Actinoplanes</taxon>
    </lineage>
</organism>
<evidence type="ECO:0000313" key="3">
    <source>
        <dbReference type="EMBL" id="MBB4755333.1"/>
    </source>
</evidence>
<dbReference type="Proteomes" id="UP000590511">
    <property type="component" value="Unassembled WGS sequence"/>
</dbReference>
<keyword evidence="5" id="KW-1185">Reference proteome</keyword>
<dbReference type="AlphaFoldDB" id="A0A7W7HRE9"/>
<dbReference type="EMBL" id="BOMP01000206">
    <property type="protein sequence ID" value="GIE46391.1"/>
    <property type="molecule type" value="Genomic_DNA"/>
</dbReference>
<evidence type="ECO:0000256" key="1">
    <source>
        <dbReference type="SAM" id="MobiDB-lite"/>
    </source>
</evidence>
<dbReference type="RefSeq" id="WP_188127636.1">
    <property type="nucleotide sequence ID" value="NZ_BOMP01000206.1"/>
</dbReference>
<name>A0A7W7HRE9_9ACTN</name>
<protein>
    <submittedName>
        <fullName evidence="3">Uncharacterized protein</fullName>
    </submittedName>
</protein>
<feature type="compositionally biased region" description="Basic and acidic residues" evidence="1">
    <location>
        <begin position="51"/>
        <end position="60"/>
    </location>
</feature>
<feature type="region of interest" description="Disordered" evidence="1">
    <location>
        <begin position="40"/>
        <end position="60"/>
    </location>
</feature>
<evidence type="ECO:0000313" key="2">
    <source>
        <dbReference type="EMBL" id="GIE46391.1"/>
    </source>
</evidence>
<evidence type="ECO:0000313" key="5">
    <source>
        <dbReference type="Proteomes" id="UP000631312"/>
    </source>
</evidence>